<dbReference type="InterPro" id="IPR029026">
    <property type="entry name" value="tRNA_m1G_MTases_N"/>
</dbReference>
<dbReference type="OrthoDB" id="241340at2759"/>
<evidence type="ECO:0000256" key="4">
    <source>
        <dbReference type="ARBA" id="ARBA00022691"/>
    </source>
</evidence>
<keyword evidence="6" id="KW-0694">RNA-binding</keyword>
<dbReference type="AlphaFoldDB" id="A0A812T9X8"/>
<keyword evidence="1" id="KW-0820">tRNA-binding</keyword>
<dbReference type="GO" id="GO:0000049">
    <property type="term" value="F:tRNA binding"/>
    <property type="evidence" value="ECO:0007669"/>
    <property type="project" value="UniProtKB-KW"/>
</dbReference>
<dbReference type="Pfam" id="PF00588">
    <property type="entry name" value="SpoU_methylase"/>
    <property type="match status" value="1"/>
</dbReference>
<evidence type="ECO:0000313" key="9">
    <source>
        <dbReference type="Proteomes" id="UP000604046"/>
    </source>
</evidence>
<comment type="caution">
    <text evidence="8">The sequence shown here is derived from an EMBL/GenBank/DDBJ whole genome shotgun (WGS) entry which is preliminary data.</text>
</comment>
<evidence type="ECO:0000256" key="5">
    <source>
        <dbReference type="ARBA" id="ARBA00022694"/>
    </source>
</evidence>
<dbReference type="GO" id="GO:0002938">
    <property type="term" value="P:tRNA guanine ribose methylation"/>
    <property type="evidence" value="ECO:0007669"/>
    <property type="project" value="TreeGrafter"/>
</dbReference>
<evidence type="ECO:0000256" key="6">
    <source>
        <dbReference type="ARBA" id="ARBA00022884"/>
    </source>
</evidence>
<dbReference type="EMBL" id="CAJNDS010002547">
    <property type="protein sequence ID" value="CAE7521724.1"/>
    <property type="molecule type" value="Genomic_DNA"/>
</dbReference>
<dbReference type="InterPro" id="IPR033671">
    <property type="entry name" value="TrmH"/>
</dbReference>
<organism evidence="8 9">
    <name type="scientific">Symbiodinium natans</name>
    <dbReference type="NCBI Taxonomy" id="878477"/>
    <lineage>
        <taxon>Eukaryota</taxon>
        <taxon>Sar</taxon>
        <taxon>Alveolata</taxon>
        <taxon>Dinophyceae</taxon>
        <taxon>Suessiales</taxon>
        <taxon>Symbiodiniaceae</taxon>
        <taxon>Symbiodinium</taxon>
    </lineage>
</organism>
<accession>A0A812T9X8</accession>
<evidence type="ECO:0000259" key="7">
    <source>
        <dbReference type="Pfam" id="PF00588"/>
    </source>
</evidence>
<dbReference type="Proteomes" id="UP000604046">
    <property type="component" value="Unassembled WGS sequence"/>
</dbReference>
<dbReference type="PANTHER" id="PTHR43453">
    <property type="entry name" value="RRNA METHYLASE-LIKE"/>
    <property type="match status" value="1"/>
</dbReference>
<reference evidence="8" key="1">
    <citation type="submission" date="2021-02" db="EMBL/GenBank/DDBJ databases">
        <authorList>
            <person name="Dougan E. K."/>
            <person name="Rhodes N."/>
            <person name="Thang M."/>
            <person name="Chan C."/>
        </authorList>
    </citation>
    <scope>NUCLEOTIDE SEQUENCE</scope>
</reference>
<gene>
    <name evidence="8" type="primary">trmH</name>
    <name evidence="8" type="ORF">SNAT2548_LOCUS29202</name>
</gene>
<evidence type="ECO:0000256" key="2">
    <source>
        <dbReference type="ARBA" id="ARBA00022603"/>
    </source>
</evidence>
<dbReference type="PANTHER" id="PTHR43453:SF1">
    <property type="entry name" value="TRNA_RRNA METHYLTRANSFERASE SPOU TYPE DOMAIN-CONTAINING PROTEIN"/>
    <property type="match status" value="1"/>
</dbReference>
<keyword evidence="5" id="KW-0819">tRNA processing</keyword>
<keyword evidence="9" id="KW-1185">Reference proteome</keyword>
<keyword evidence="2" id="KW-0489">Methyltransferase</keyword>
<dbReference type="Gene3D" id="3.40.1280.10">
    <property type="match status" value="1"/>
</dbReference>
<protein>
    <submittedName>
        <fullName evidence="8">TrmH protein</fullName>
    </submittedName>
</protein>
<feature type="domain" description="tRNA/rRNA methyltransferase SpoU type" evidence="7">
    <location>
        <begin position="20"/>
        <end position="164"/>
    </location>
</feature>
<evidence type="ECO:0000313" key="8">
    <source>
        <dbReference type="EMBL" id="CAE7521724.1"/>
    </source>
</evidence>
<sequence>MGDSSESCTETHAAAGLANIAVIVENPSDWNNLDRIRRACAVFRNTDVRLIQDTTKPQDPRCRKCLVLGDRADLGDCRMLQSTSACLQELASQGYLSMATALDESSVNLYDLDFTAKGKIAIWFGQEKYGLTDEALNAAATKIFIPMSGMVQSLNVAASVTIILSEVPGLV</sequence>
<dbReference type="SUPFAM" id="SSF75217">
    <property type="entry name" value="alpha/beta knot"/>
    <property type="match status" value="1"/>
</dbReference>
<keyword evidence="3" id="KW-0808">Transferase</keyword>
<evidence type="ECO:0000256" key="1">
    <source>
        <dbReference type="ARBA" id="ARBA00022555"/>
    </source>
</evidence>
<keyword evidence="4" id="KW-0949">S-adenosyl-L-methionine</keyword>
<dbReference type="GO" id="GO:0008173">
    <property type="term" value="F:RNA methyltransferase activity"/>
    <property type="evidence" value="ECO:0007669"/>
    <property type="project" value="InterPro"/>
</dbReference>
<dbReference type="InterPro" id="IPR029028">
    <property type="entry name" value="Alpha/beta_knot_MTases"/>
</dbReference>
<evidence type="ECO:0000256" key="3">
    <source>
        <dbReference type="ARBA" id="ARBA00022679"/>
    </source>
</evidence>
<dbReference type="InterPro" id="IPR001537">
    <property type="entry name" value="SpoU_MeTrfase"/>
</dbReference>
<name>A0A812T9X8_9DINO</name>
<proteinExistence type="predicted"/>